<evidence type="ECO:0000313" key="1">
    <source>
        <dbReference type="EMBL" id="RDK90041.1"/>
    </source>
</evidence>
<evidence type="ECO:0000313" key="2">
    <source>
        <dbReference type="Proteomes" id="UP000254848"/>
    </source>
</evidence>
<reference evidence="1 2" key="1">
    <citation type="submission" date="2018-07" db="EMBL/GenBank/DDBJ databases">
        <title>Genomic Encyclopedia of Type Strains, Phase IV (KMG-IV): sequencing the most valuable type-strain genomes for metagenomic binning, comparative biology and taxonomic classification.</title>
        <authorList>
            <person name="Goeker M."/>
        </authorList>
    </citation>
    <scope>NUCLEOTIDE SEQUENCE [LARGE SCALE GENOMIC DNA]</scope>
    <source>
        <strain evidence="1 2">DSM 103736</strain>
    </source>
</reference>
<dbReference type="EMBL" id="QRAP01000006">
    <property type="protein sequence ID" value="RDK90041.1"/>
    <property type="molecule type" value="Genomic_DNA"/>
</dbReference>
<sequence length="243" mass="27844">MEYAHHLAEQGYAFIPGSYYKSLPDINYTRQEQFLADLENMKLAYYGLTLDPYSPGRRFRAYAQCRRDEHQRLCFGHFTPYLQTAKYNPDTGGIIRSYPMLSDALINNPILHALLHDDIRFIESYQKVGSPDALTIGIHFFRYQATPDMPAYSSPVWLHKDDEDVVFVHLIDHSPNMLGGDSLIAGNPKCIERVLKLESLFDTLVVNHDKYHAVTPVGCRQEGESDVSTRDIILVTFQRREAA</sequence>
<proteinExistence type="predicted"/>
<gene>
    <name evidence="1" type="ORF">C8D90_106249</name>
</gene>
<organism evidence="1 2">
    <name type="scientific">Enterobacillus tribolii</name>
    <dbReference type="NCBI Taxonomy" id="1487935"/>
    <lineage>
        <taxon>Bacteria</taxon>
        <taxon>Pseudomonadati</taxon>
        <taxon>Pseudomonadota</taxon>
        <taxon>Gammaproteobacteria</taxon>
        <taxon>Enterobacterales</taxon>
        <taxon>Hafniaceae</taxon>
        <taxon>Enterobacillus</taxon>
    </lineage>
</organism>
<protein>
    <recommendedName>
        <fullName evidence="3">2OG-Fe dioxygenase family protein</fullName>
    </recommendedName>
</protein>
<evidence type="ECO:0008006" key="3">
    <source>
        <dbReference type="Google" id="ProtNLM"/>
    </source>
</evidence>
<comment type="caution">
    <text evidence="1">The sequence shown here is derived from an EMBL/GenBank/DDBJ whole genome shotgun (WGS) entry which is preliminary data.</text>
</comment>
<dbReference type="NCBIfam" id="NF042428">
    <property type="entry name" value="Il_dioxgen_HilB"/>
    <property type="match status" value="1"/>
</dbReference>
<dbReference type="Proteomes" id="UP000254848">
    <property type="component" value="Unassembled WGS sequence"/>
</dbReference>
<dbReference type="InterPro" id="IPR054987">
    <property type="entry name" value="Il_dioxgen_HilB"/>
</dbReference>
<dbReference type="Gene3D" id="2.60.120.620">
    <property type="entry name" value="q2cbj1_9rhob like domain"/>
    <property type="match status" value="1"/>
</dbReference>
<dbReference type="GO" id="GO:0051213">
    <property type="term" value="F:dioxygenase activity"/>
    <property type="evidence" value="ECO:0007669"/>
    <property type="project" value="InterPro"/>
</dbReference>
<dbReference type="InterPro" id="IPR018724">
    <property type="entry name" value="2OG-Fe_dioxygenase"/>
</dbReference>
<dbReference type="RefSeq" id="WP_312026875.1">
    <property type="nucleotide sequence ID" value="NZ_QRAP01000006.1"/>
</dbReference>
<dbReference type="Pfam" id="PF10014">
    <property type="entry name" value="2OG-Fe_Oxy_2"/>
    <property type="match status" value="1"/>
</dbReference>
<dbReference type="AlphaFoldDB" id="A0A370QNV3"/>
<accession>A0A370QNV3</accession>
<keyword evidence="2" id="KW-1185">Reference proteome</keyword>
<name>A0A370QNV3_9GAMM</name>